<feature type="domain" description="PD-(D/E)XK endonuclease-like" evidence="1">
    <location>
        <begin position="671"/>
        <end position="930"/>
    </location>
</feature>
<dbReference type="EMBL" id="JMIU01000001">
    <property type="protein sequence ID" value="KDN96723.1"/>
    <property type="molecule type" value="Genomic_DNA"/>
</dbReference>
<proteinExistence type="predicted"/>
<comment type="caution">
    <text evidence="2">The sequence shown here is derived from an EMBL/GenBank/DDBJ whole genome shotgun (WGS) entry which is preliminary data.</text>
</comment>
<dbReference type="NCBIfam" id="TIGR03623">
    <property type="entry name" value="probable DNA repair protein"/>
    <property type="match status" value="1"/>
</dbReference>
<dbReference type="Pfam" id="PF12705">
    <property type="entry name" value="PDDEXK_1"/>
    <property type="match status" value="1"/>
</dbReference>
<protein>
    <recommendedName>
        <fullName evidence="1">PD-(D/E)XK endonuclease-like domain-containing protein</fullName>
    </recommendedName>
</protein>
<dbReference type="STRING" id="28885.EI16_10775"/>
<dbReference type="Gene3D" id="3.90.320.10">
    <property type="match status" value="1"/>
</dbReference>
<accession>A0A066ZSF4</accession>
<keyword evidence="3" id="KW-1185">Reference proteome</keyword>
<dbReference type="InterPro" id="IPR038726">
    <property type="entry name" value="PDDEXK_AddAB-type"/>
</dbReference>
<name>A0A066ZSF4_HYDMR</name>
<dbReference type="InterPro" id="IPR011604">
    <property type="entry name" value="PDDEXK-like_dom_sf"/>
</dbReference>
<dbReference type="InterPro" id="IPR027417">
    <property type="entry name" value="P-loop_NTPase"/>
</dbReference>
<evidence type="ECO:0000313" key="2">
    <source>
        <dbReference type="EMBL" id="KDN96723.1"/>
    </source>
</evidence>
<evidence type="ECO:0000259" key="1">
    <source>
        <dbReference type="Pfam" id="PF12705"/>
    </source>
</evidence>
<dbReference type="RefSeq" id="WP_029907687.1">
    <property type="nucleotide sequence ID" value="NZ_AP020335.1"/>
</dbReference>
<dbReference type="SUPFAM" id="SSF52540">
    <property type="entry name" value="P-loop containing nucleoside triphosphate hydrolases"/>
    <property type="match status" value="1"/>
</dbReference>
<evidence type="ECO:0000313" key="3">
    <source>
        <dbReference type="Proteomes" id="UP000027341"/>
    </source>
</evidence>
<dbReference type="InterPro" id="IPR019925">
    <property type="entry name" value="DNA_repair_protein_predicted"/>
</dbReference>
<sequence>MNTQGNTSTATLHLTVNSRLTQFLKSEFMLQQAKQESAQVIATPQVMTWGQWWDGWQQAQLLRGVLPLENLPEKILSDFEAQSIWQALLDEACEADDLLLLNPAQTAKQLYQAWQYDSEYLSGQRGGSIFQGQYLTEETQLYLRLKARYQQLMDKANLWDASLLMQQRLQWFHDLDDSQLVVQLHGFDDLTPYMKSWIQTVEARGGRVALVQPETSSDSVQQWYVASDESDEAKQAALWAYQSYKVLSAQTKIPPRIAIVAPDISEVEASLTWALDEQLFLHESQPLKLFQAQAKPSPFYNVSLGKPLVEVPLVKNALRVLDFAISHSNKGGEAAKFTYNQVSEWLVSPYTPGDFIRRQALDFSLRGWQWAELSIAGLLAAFKKVRDEAAEENGLRLSAKPPKALMDSLYALTQPGRFLNEKGGKSLTAHAFYQAALDVLENSGWANSGVGGALNSVEFQQKQALLKALLQFSQQWVITGNVQAGNEASHMKSLTAVEWLGKFRQFVGEQLHQPESVSGAPIQIMGMLEAGGQSFDALWVMEMTANAWPREARPNPFLPMALQREHQLPRADVGRELHYARALTERLAGSARQVVWSYAKQTQGQLNLISPLIDKKERVTANAYAPQGYQTLAENLFNQRQAMEWVEDAKAPEVPLGDKVPGGSAILTAQSKCPLMAFFDYRLGAKYQLETVEPGLRSNHLGTLVHLVLENFWQEVKTQKRLLAMDEPALKQKIDLLLDEAMSAMSQHFNAHYLALEKKRIGLLLMDWLALEKQRPAFELLASEQDIELDLAGLKLSIKIDRIDRMADDEQALIVLDYKTGKASLGDLMKMPLKAPQLAVYLHAFKGETSTVKGLGYGMIHSDTGIDFSVVAESEEFLPDLYKNKQANNFAKLSAKEGGDYDGASWDDFINHLKQAVWQLAEEVQQGRADLRYEKVDDLQYAASLLALRLPEAKRFLVETEEESEAVS</sequence>
<organism evidence="2 3">
    <name type="scientific">Hydrogenovibrio marinus</name>
    <dbReference type="NCBI Taxonomy" id="28885"/>
    <lineage>
        <taxon>Bacteria</taxon>
        <taxon>Pseudomonadati</taxon>
        <taxon>Pseudomonadota</taxon>
        <taxon>Gammaproteobacteria</taxon>
        <taxon>Thiotrichales</taxon>
        <taxon>Piscirickettsiaceae</taxon>
        <taxon>Hydrogenovibrio</taxon>
    </lineage>
</organism>
<reference evidence="2 3" key="1">
    <citation type="submission" date="2014-04" db="EMBL/GenBank/DDBJ databases">
        <title>Draft genome sequence of Hydrogenovibrio marinus MH-110, a model organism for aerobic H2 metabolism.</title>
        <authorList>
            <person name="Cha H.J."/>
            <person name="Jo B.H."/>
            <person name="Hwang B.H."/>
        </authorList>
    </citation>
    <scope>NUCLEOTIDE SEQUENCE [LARGE SCALE GENOMIC DNA]</scope>
    <source>
        <strain evidence="2 3">MH-110</strain>
    </source>
</reference>
<dbReference type="Proteomes" id="UP000027341">
    <property type="component" value="Unassembled WGS sequence"/>
</dbReference>
<dbReference type="AlphaFoldDB" id="A0A066ZSF4"/>
<gene>
    <name evidence="2" type="ORF">EI16_10775</name>
</gene>